<reference evidence="4 5" key="1">
    <citation type="journal article" date="2010" name="Nature">
        <title>The Ectocarpus genome and the independent evolution of multicellularity in brown algae.</title>
        <authorList>
            <person name="Cock J.M."/>
            <person name="Sterck L."/>
            <person name="Rouze P."/>
            <person name="Scornet D."/>
            <person name="Allen A.E."/>
            <person name="Amoutzias G."/>
            <person name="Anthouard V."/>
            <person name="Artiguenave F."/>
            <person name="Aury J.M."/>
            <person name="Badger J.H."/>
            <person name="Beszteri B."/>
            <person name="Billiau K."/>
            <person name="Bonnet E."/>
            <person name="Bothwell J.H."/>
            <person name="Bowler C."/>
            <person name="Boyen C."/>
            <person name="Brownlee C."/>
            <person name="Carrano C.J."/>
            <person name="Charrier B."/>
            <person name="Cho G.Y."/>
            <person name="Coelho S.M."/>
            <person name="Collen J."/>
            <person name="Corre E."/>
            <person name="Da Silva C."/>
            <person name="Delage L."/>
            <person name="Delaroque N."/>
            <person name="Dittami S.M."/>
            <person name="Doulbeau S."/>
            <person name="Elias M."/>
            <person name="Farnham G."/>
            <person name="Gachon C.M."/>
            <person name="Gschloessl B."/>
            <person name="Heesch S."/>
            <person name="Jabbari K."/>
            <person name="Jubin C."/>
            <person name="Kawai H."/>
            <person name="Kimura K."/>
            <person name="Kloareg B."/>
            <person name="Kupper F.C."/>
            <person name="Lang D."/>
            <person name="Le Bail A."/>
            <person name="Leblanc C."/>
            <person name="Lerouge P."/>
            <person name="Lohr M."/>
            <person name="Lopez P.J."/>
            <person name="Martens C."/>
            <person name="Maumus F."/>
            <person name="Michel G."/>
            <person name="Miranda-Saavedra D."/>
            <person name="Morales J."/>
            <person name="Moreau H."/>
            <person name="Motomura T."/>
            <person name="Nagasato C."/>
            <person name="Napoli C.A."/>
            <person name="Nelson D.R."/>
            <person name="Nyvall-Collen P."/>
            <person name="Peters A.F."/>
            <person name="Pommier C."/>
            <person name="Potin P."/>
            <person name="Poulain J."/>
            <person name="Quesneville H."/>
            <person name="Read B."/>
            <person name="Rensing S.A."/>
            <person name="Ritter A."/>
            <person name="Rousvoal S."/>
            <person name="Samanta M."/>
            <person name="Samson G."/>
            <person name="Schroeder D.C."/>
            <person name="Segurens B."/>
            <person name="Strittmatter M."/>
            <person name="Tonon T."/>
            <person name="Tregear J.W."/>
            <person name="Valentin K."/>
            <person name="von Dassow P."/>
            <person name="Yamagishi T."/>
            <person name="Van de Peer Y."/>
            <person name="Wincker P."/>
        </authorList>
    </citation>
    <scope>NUCLEOTIDE SEQUENCE [LARGE SCALE GENOMIC DNA]</scope>
    <source>
        <strain evidence="5">Ec32 / CCAP1310/4</strain>
    </source>
</reference>
<dbReference type="EMBL" id="FN649047">
    <property type="protein sequence ID" value="CBN77939.1"/>
    <property type="molecule type" value="Genomic_DNA"/>
</dbReference>
<dbReference type="PANTHER" id="PTHR34965">
    <property type="entry name" value="OS07G0118300 PROTEIN"/>
    <property type="match status" value="1"/>
</dbReference>
<feature type="transmembrane region" description="Helical" evidence="3">
    <location>
        <begin position="110"/>
        <end position="132"/>
    </location>
</feature>
<keyword evidence="1" id="KW-0175">Coiled coil</keyword>
<dbReference type="EMBL" id="FN649751">
    <property type="protein sequence ID" value="CBN77939.1"/>
    <property type="molecule type" value="Genomic_DNA"/>
</dbReference>
<keyword evidence="5" id="KW-1185">Reference proteome</keyword>
<keyword evidence="3" id="KW-0472">Membrane</keyword>
<dbReference type="OrthoDB" id="423534at2759"/>
<feature type="transmembrane region" description="Helical" evidence="3">
    <location>
        <begin position="52"/>
        <end position="76"/>
    </location>
</feature>
<accession>D8LT68</accession>
<feature type="coiled-coil region" evidence="1">
    <location>
        <begin position="179"/>
        <end position="206"/>
    </location>
</feature>
<sequence length="210" mass="23322">MFRETTANRASLQRSGGGAGAMVKGIDPRLMQTVPLSKQDTKGNSFLRLCNLLSWSTILAATFAVVLDVILLLVVGIEGAEATLHCFGILMALSIILAEREVVLLLRYCAFLESWVLKGFFISFVGTLLLGFEHGGILLDLWRRIGGFILIAAGVLYVMLGALCFRQLRSYQLGKIRRKKMMRQELLSLSTQKEQIEKLLADTESKLELL</sequence>
<gene>
    <name evidence="4" type="ORF">Esi_0081_0018</name>
</gene>
<dbReference type="PANTHER" id="PTHR34965:SF1">
    <property type="entry name" value="OS07G0118300 PROTEIN"/>
    <property type="match status" value="1"/>
</dbReference>
<evidence type="ECO:0000313" key="5">
    <source>
        <dbReference type="Proteomes" id="UP000002630"/>
    </source>
</evidence>
<feature type="compositionally biased region" description="Polar residues" evidence="2">
    <location>
        <begin position="1"/>
        <end position="14"/>
    </location>
</feature>
<evidence type="ECO:0000313" key="4">
    <source>
        <dbReference type="EMBL" id="CBN77939.1"/>
    </source>
</evidence>
<evidence type="ECO:0000256" key="3">
    <source>
        <dbReference type="SAM" id="Phobius"/>
    </source>
</evidence>
<name>D8LT68_ECTSI</name>
<evidence type="ECO:0000256" key="1">
    <source>
        <dbReference type="SAM" id="Coils"/>
    </source>
</evidence>
<keyword evidence="3" id="KW-0812">Transmembrane</keyword>
<organism evidence="4 5">
    <name type="scientific">Ectocarpus siliculosus</name>
    <name type="common">Brown alga</name>
    <name type="synonym">Conferva siliculosa</name>
    <dbReference type="NCBI Taxonomy" id="2880"/>
    <lineage>
        <taxon>Eukaryota</taxon>
        <taxon>Sar</taxon>
        <taxon>Stramenopiles</taxon>
        <taxon>Ochrophyta</taxon>
        <taxon>PX clade</taxon>
        <taxon>Phaeophyceae</taxon>
        <taxon>Ectocarpales</taxon>
        <taxon>Ectocarpaceae</taxon>
        <taxon>Ectocarpus</taxon>
    </lineage>
</organism>
<feature type="transmembrane region" description="Helical" evidence="3">
    <location>
        <begin position="144"/>
        <end position="165"/>
    </location>
</feature>
<feature type="transmembrane region" description="Helical" evidence="3">
    <location>
        <begin position="82"/>
        <end position="98"/>
    </location>
</feature>
<evidence type="ECO:0000256" key="2">
    <source>
        <dbReference type="SAM" id="MobiDB-lite"/>
    </source>
</evidence>
<dbReference type="AlphaFoldDB" id="D8LT68"/>
<protein>
    <submittedName>
        <fullName evidence="4">Uncharacterized protein</fullName>
    </submittedName>
</protein>
<proteinExistence type="predicted"/>
<dbReference type="Proteomes" id="UP000002630">
    <property type="component" value="Linkage Group LG26"/>
</dbReference>
<feature type="region of interest" description="Disordered" evidence="2">
    <location>
        <begin position="1"/>
        <end position="23"/>
    </location>
</feature>
<keyword evidence="3" id="KW-1133">Transmembrane helix</keyword>
<dbReference type="InParanoid" id="D8LT68"/>